<evidence type="ECO:0000256" key="3">
    <source>
        <dbReference type="ARBA" id="ARBA00022448"/>
    </source>
</evidence>
<keyword evidence="7 8" id="KW-0472">Membrane</keyword>
<organism evidence="9 10">
    <name type="scientific">Arcanobacterium phocae</name>
    <dbReference type="NCBI Taxonomy" id="131112"/>
    <lineage>
        <taxon>Bacteria</taxon>
        <taxon>Bacillati</taxon>
        <taxon>Actinomycetota</taxon>
        <taxon>Actinomycetes</taxon>
        <taxon>Actinomycetales</taxon>
        <taxon>Actinomycetaceae</taxon>
        <taxon>Arcanobacterium</taxon>
    </lineage>
</organism>
<keyword evidence="3" id="KW-0813">Transport</keyword>
<feature type="transmembrane region" description="Helical" evidence="8">
    <location>
        <begin position="154"/>
        <end position="183"/>
    </location>
</feature>
<name>A0A1H2LHN1_9ACTO</name>
<evidence type="ECO:0000256" key="7">
    <source>
        <dbReference type="ARBA" id="ARBA00023136"/>
    </source>
</evidence>
<evidence type="ECO:0000256" key="1">
    <source>
        <dbReference type="ARBA" id="ARBA00004651"/>
    </source>
</evidence>
<evidence type="ECO:0000256" key="8">
    <source>
        <dbReference type="SAM" id="Phobius"/>
    </source>
</evidence>
<dbReference type="Pfam" id="PF01594">
    <property type="entry name" value="AI-2E_transport"/>
    <property type="match status" value="1"/>
</dbReference>
<feature type="transmembrane region" description="Helical" evidence="8">
    <location>
        <begin position="224"/>
        <end position="241"/>
    </location>
</feature>
<feature type="transmembrane region" description="Helical" evidence="8">
    <location>
        <begin position="46"/>
        <end position="65"/>
    </location>
</feature>
<dbReference type="InterPro" id="IPR002549">
    <property type="entry name" value="AI-2E-like"/>
</dbReference>
<feature type="transmembrane region" description="Helical" evidence="8">
    <location>
        <begin position="21"/>
        <end position="40"/>
    </location>
</feature>
<evidence type="ECO:0000256" key="5">
    <source>
        <dbReference type="ARBA" id="ARBA00022692"/>
    </source>
</evidence>
<sequence>MQARQVDDKPAYSVPQPLVTAAAWSWRLIVVAVVLAALGWLGLHFYTIIISTMVALLLAVILEPVSSGLTKRLKFPSALAATTTLLLLVAFVGLLIWGSSIGIISGFSEVSDQIYAGINTLIEQVSTALPDIGDQINDAWNSLQSTITNNSSQILGGVVAVGSTVSSLLTGFILVLFTLFFFLKDGRRLWHWMVRLLPLHYQNPANEAGIRAWVMIGNYTRTQATVALVDAIGISVIAIILDTPLGLAFPIGVIVFLAAFIPVVGAFLSGFVAVLIVLVNTQSLFMAMLMMIGILAVQQIEGNLLQPILQGNALNIHPLAIVLIVAGGSSVAGIVGALFSVPLVAAINAIVLYLRGHDLYPYLATMEDRPGGAPQDFLELREKHWKEFDVAIAQHQSPHERRAQKREYLYARVRQLLPGVKN</sequence>
<dbReference type="OrthoDB" id="9784366at2"/>
<keyword evidence="4" id="KW-1003">Cell membrane</keyword>
<comment type="subcellular location">
    <subcellularLocation>
        <location evidence="1">Cell membrane</location>
        <topology evidence="1">Multi-pass membrane protein</topology>
    </subcellularLocation>
</comment>
<feature type="transmembrane region" description="Helical" evidence="8">
    <location>
        <begin position="320"/>
        <end position="353"/>
    </location>
</feature>
<dbReference type="GO" id="GO:0055085">
    <property type="term" value="P:transmembrane transport"/>
    <property type="evidence" value="ECO:0007669"/>
    <property type="project" value="TreeGrafter"/>
</dbReference>
<dbReference type="AlphaFoldDB" id="A0A1H2LHN1"/>
<dbReference type="EMBL" id="LT629804">
    <property type="protein sequence ID" value="SDU80530.1"/>
    <property type="molecule type" value="Genomic_DNA"/>
</dbReference>
<comment type="similarity">
    <text evidence="2">Belongs to the autoinducer-2 exporter (AI-2E) (TC 2.A.86) family.</text>
</comment>
<gene>
    <name evidence="9" type="ORF">SAMN04489737_1231</name>
</gene>
<dbReference type="PANTHER" id="PTHR21716:SF53">
    <property type="entry name" value="PERMEASE PERM-RELATED"/>
    <property type="match status" value="1"/>
</dbReference>
<feature type="transmembrane region" description="Helical" evidence="8">
    <location>
        <begin position="77"/>
        <end position="97"/>
    </location>
</feature>
<keyword evidence="10" id="KW-1185">Reference proteome</keyword>
<dbReference type="GeneID" id="65344965"/>
<dbReference type="Proteomes" id="UP000214355">
    <property type="component" value="Chromosome I"/>
</dbReference>
<feature type="transmembrane region" description="Helical" evidence="8">
    <location>
        <begin position="284"/>
        <end position="300"/>
    </location>
</feature>
<dbReference type="STRING" id="131112.SAMN04489737_1231"/>
<dbReference type="PANTHER" id="PTHR21716">
    <property type="entry name" value="TRANSMEMBRANE PROTEIN"/>
    <property type="match status" value="1"/>
</dbReference>
<evidence type="ECO:0000313" key="9">
    <source>
        <dbReference type="EMBL" id="SDU80530.1"/>
    </source>
</evidence>
<dbReference type="GO" id="GO:0005886">
    <property type="term" value="C:plasma membrane"/>
    <property type="evidence" value="ECO:0007669"/>
    <property type="project" value="UniProtKB-SubCell"/>
</dbReference>
<keyword evidence="5 8" id="KW-0812">Transmembrane</keyword>
<protein>
    <submittedName>
        <fullName evidence="9">Predicted PurR-regulated permease PerM</fullName>
    </submittedName>
</protein>
<evidence type="ECO:0000256" key="4">
    <source>
        <dbReference type="ARBA" id="ARBA00022475"/>
    </source>
</evidence>
<evidence type="ECO:0000256" key="2">
    <source>
        <dbReference type="ARBA" id="ARBA00009773"/>
    </source>
</evidence>
<dbReference type="RefSeq" id="WP_091281107.1">
    <property type="nucleotide sequence ID" value="NZ_JABAPK010000002.1"/>
</dbReference>
<reference evidence="10" key="1">
    <citation type="submission" date="2016-10" db="EMBL/GenBank/DDBJ databases">
        <authorList>
            <person name="Varghese N."/>
            <person name="Submissions S."/>
        </authorList>
    </citation>
    <scope>NUCLEOTIDE SEQUENCE [LARGE SCALE GENOMIC DNA]</scope>
    <source>
        <strain evidence="10">DSM 10002</strain>
    </source>
</reference>
<accession>A0A1H2LHN1</accession>
<evidence type="ECO:0000313" key="10">
    <source>
        <dbReference type="Proteomes" id="UP000214355"/>
    </source>
</evidence>
<evidence type="ECO:0000256" key="6">
    <source>
        <dbReference type="ARBA" id="ARBA00022989"/>
    </source>
</evidence>
<feature type="transmembrane region" description="Helical" evidence="8">
    <location>
        <begin position="247"/>
        <end position="277"/>
    </location>
</feature>
<proteinExistence type="inferred from homology"/>
<keyword evidence="6 8" id="KW-1133">Transmembrane helix</keyword>